<accession>A0A9W6M9U1</accession>
<feature type="transmembrane region" description="Helical" evidence="5">
    <location>
        <begin position="50"/>
        <end position="72"/>
    </location>
</feature>
<keyword evidence="2 5" id="KW-0812">Transmembrane</keyword>
<evidence type="ECO:0000313" key="8">
    <source>
        <dbReference type="Proteomes" id="UP001142325"/>
    </source>
</evidence>
<organism evidence="7 8">
    <name type="scientific">Microbacterium keratanolyticum</name>
    <dbReference type="NCBI Taxonomy" id="67574"/>
    <lineage>
        <taxon>Bacteria</taxon>
        <taxon>Bacillati</taxon>
        <taxon>Actinomycetota</taxon>
        <taxon>Actinomycetes</taxon>
        <taxon>Micrococcales</taxon>
        <taxon>Microbacteriaceae</taxon>
        <taxon>Microbacterium</taxon>
    </lineage>
</organism>
<reference evidence="7" key="2">
    <citation type="submission" date="2023-01" db="EMBL/GenBank/DDBJ databases">
        <authorList>
            <person name="Sun Q."/>
            <person name="Evtushenko L."/>
        </authorList>
    </citation>
    <scope>NUCLEOTIDE SEQUENCE</scope>
    <source>
        <strain evidence="7">VKM Ac-1958</strain>
    </source>
</reference>
<evidence type="ECO:0000313" key="7">
    <source>
        <dbReference type="EMBL" id="GLK02918.1"/>
    </source>
</evidence>
<keyword evidence="4 5" id="KW-0472">Membrane</keyword>
<comment type="caution">
    <text evidence="7">The sequence shown here is derived from an EMBL/GenBank/DDBJ whole genome shotgun (WGS) entry which is preliminary data.</text>
</comment>
<dbReference type="GO" id="GO:0016020">
    <property type="term" value="C:membrane"/>
    <property type="evidence" value="ECO:0007669"/>
    <property type="project" value="UniProtKB-SubCell"/>
</dbReference>
<dbReference type="EMBL" id="BSET01000002">
    <property type="protein sequence ID" value="GLK02918.1"/>
    <property type="molecule type" value="Genomic_DNA"/>
</dbReference>
<feature type="transmembrane region" description="Helical" evidence="5">
    <location>
        <begin position="405"/>
        <end position="424"/>
    </location>
</feature>
<dbReference type="PANTHER" id="PTHR37422:SF17">
    <property type="entry name" value="O-ANTIGEN LIGASE"/>
    <property type="match status" value="1"/>
</dbReference>
<gene>
    <name evidence="7" type="ORF">GCM10017596_26330</name>
</gene>
<evidence type="ECO:0000256" key="1">
    <source>
        <dbReference type="ARBA" id="ARBA00004141"/>
    </source>
</evidence>
<protein>
    <recommendedName>
        <fullName evidence="6">O-antigen ligase-related domain-containing protein</fullName>
    </recommendedName>
</protein>
<proteinExistence type="predicted"/>
<sequence length="472" mass="51692">MAQISRLSVSPAPTAPPREATGHLFLRGYVILVLFVTFAHTAVFNLVGPIGSTITLGVLTASTLAIWIPALARQRPQRYPWRRLPWAALAYVAFALVSVAWSQWPAATLLTGALLLSITVNALFIAASLSWHEIIRALGSAFKWILGLSLLLELWVSLVLRAPLLPNFFDAPSEKINPHWYWVRNNLLDGGRIQGIVGNSNVLAILCIIALVVFGVLMAAGARRRGTLIAWMVLAAFFLVRAGSATAAACAVAVTVVLITVLLMRRARVPEQRTRIYIAYAAVAVALLATVWFGRDVLFSALGRSSDLTGRLDIWQTVLTRAAQHPVIGNGFSSPWVPWDPGFAGWIDDHGITVFHAHNMWVDVYFQLGAVGVILMIATYLSLVWRSWFFAVDRPRWDLNAHRRYSALAVLPTLLVALLLTQGLAESGPIMLWGWMLVVLFSAKIKAVPLVGVGLSERANLVEGGPRRKQAP</sequence>
<evidence type="ECO:0000256" key="2">
    <source>
        <dbReference type="ARBA" id="ARBA00022692"/>
    </source>
</evidence>
<keyword evidence="3 5" id="KW-1133">Transmembrane helix</keyword>
<feature type="transmembrane region" description="Helical" evidence="5">
    <location>
        <begin position="276"/>
        <end position="294"/>
    </location>
</feature>
<feature type="transmembrane region" description="Helical" evidence="5">
    <location>
        <begin position="84"/>
        <end position="101"/>
    </location>
</feature>
<evidence type="ECO:0000256" key="3">
    <source>
        <dbReference type="ARBA" id="ARBA00022989"/>
    </source>
</evidence>
<dbReference type="InterPro" id="IPR007016">
    <property type="entry name" value="O-antigen_ligase-rel_domated"/>
</dbReference>
<feature type="transmembrane region" description="Helical" evidence="5">
    <location>
        <begin position="430"/>
        <end position="451"/>
    </location>
</feature>
<dbReference type="PANTHER" id="PTHR37422">
    <property type="entry name" value="TEICHURONIC ACID BIOSYNTHESIS PROTEIN TUAE"/>
    <property type="match status" value="1"/>
</dbReference>
<reference evidence="7" key="1">
    <citation type="journal article" date="2014" name="Int. J. Syst. Evol. Microbiol.">
        <title>Complete genome sequence of Corynebacterium casei LMG S-19264T (=DSM 44701T), isolated from a smear-ripened cheese.</title>
        <authorList>
            <consortium name="US DOE Joint Genome Institute (JGI-PGF)"/>
            <person name="Walter F."/>
            <person name="Albersmeier A."/>
            <person name="Kalinowski J."/>
            <person name="Ruckert C."/>
        </authorList>
    </citation>
    <scope>NUCLEOTIDE SEQUENCE</scope>
    <source>
        <strain evidence="7">VKM Ac-1958</strain>
    </source>
</reference>
<dbReference type="RefSeq" id="WP_204937739.1">
    <property type="nucleotide sequence ID" value="NZ_BAAAUM010000002.1"/>
</dbReference>
<feature type="transmembrane region" description="Helical" evidence="5">
    <location>
        <begin position="24"/>
        <end position="44"/>
    </location>
</feature>
<dbReference type="InterPro" id="IPR051533">
    <property type="entry name" value="WaaL-like"/>
</dbReference>
<comment type="subcellular location">
    <subcellularLocation>
        <location evidence="1">Membrane</location>
        <topology evidence="1">Multi-pass membrane protein</topology>
    </subcellularLocation>
</comment>
<evidence type="ECO:0000259" key="6">
    <source>
        <dbReference type="Pfam" id="PF04932"/>
    </source>
</evidence>
<feature type="transmembrane region" description="Helical" evidence="5">
    <location>
        <begin position="246"/>
        <end position="264"/>
    </location>
</feature>
<feature type="transmembrane region" description="Helical" evidence="5">
    <location>
        <begin position="196"/>
        <end position="217"/>
    </location>
</feature>
<feature type="domain" description="O-antigen ligase-related" evidence="6">
    <location>
        <begin position="232"/>
        <end position="376"/>
    </location>
</feature>
<evidence type="ECO:0000256" key="5">
    <source>
        <dbReference type="SAM" id="Phobius"/>
    </source>
</evidence>
<keyword evidence="8" id="KW-1185">Reference proteome</keyword>
<dbReference type="Proteomes" id="UP001142325">
    <property type="component" value="Unassembled WGS sequence"/>
</dbReference>
<evidence type="ECO:0000256" key="4">
    <source>
        <dbReference type="ARBA" id="ARBA00023136"/>
    </source>
</evidence>
<feature type="transmembrane region" description="Helical" evidence="5">
    <location>
        <begin position="107"/>
        <end position="129"/>
    </location>
</feature>
<dbReference type="Pfam" id="PF04932">
    <property type="entry name" value="Wzy_C"/>
    <property type="match status" value="1"/>
</dbReference>
<name>A0A9W6M9U1_9MICO</name>
<dbReference type="AlphaFoldDB" id="A0A9W6M9U1"/>
<feature type="transmembrane region" description="Helical" evidence="5">
    <location>
        <begin position="364"/>
        <end position="385"/>
    </location>
</feature>